<dbReference type="PANTHER" id="PTHR46467:SF1">
    <property type="entry name" value="TETHER CONTAINING UBX DOMAIN FOR GLUT4"/>
    <property type="match status" value="1"/>
</dbReference>
<dbReference type="EMBL" id="BPQB01000002">
    <property type="protein sequence ID" value="GJE85667.1"/>
    <property type="molecule type" value="Genomic_DNA"/>
</dbReference>
<dbReference type="GO" id="GO:0012506">
    <property type="term" value="C:vesicle membrane"/>
    <property type="evidence" value="ECO:0007669"/>
    <property type="project" value="TreeGrafter"/>
</dbReference>
<dbReference type="Gene3D" id="3.10.20.90">
    <property type="entry name" value="Phosphatidylinositol 3-kinase Catalytic Subunit, Chain A, domain 1"/>
    <property type="match status" value="1"/>
</dbReference>
<accession>A0A9P3G038</accession>
<dbReference type="OrthoDB" id="440781at2759"/>
<feature type="region of interest" description="Disordered" evidence="1">
    <location>
        <begin position="1"/>
        <end position="42"/>
    </location>
</feature>
<gene>
    <name evidence="3" type="ORF">PsYK624_017460</name>
</gene>
<dbReference type="GO" id="GO:0005634">
    <property type="term" value="C:nucleus"/>
    <property type="evidence" value="ECO:0007669"/>
    <property type="project" value="TreeGrafter"/>
</dbReference>
<dbReference type="AlphaFoldDB" id="A0A9P3G038"/>
<dbReference type="CDD" id="cd16118">
    <property type="entry name" value="UBX2_UBXN9"/>
    <property type="match status" value="1"/>
</dbReference>
<sequence>MSSVPPAAEPVPAATSPASANEFKVYKPPQTTGPIGPRDLNDSFFTPSAADLKAAQDSLSARTQALTNAPLRTQAMRDAELKAKMAKYPTTTIRIRFTDRTQLEKTFPSTDKIRSVYAFVRNLLREDVKPIKFVLYQTPPKRELKVSDPAVRDLNLYQLQLAPASVLHLKFENDDLNHVTVPAPLDSAVLAKAEDLPLPPPPKQEEPATGSSAHSDKPKPSGKTAMPRWLKMGSNR</sequence>
<evidence type="ECO:0000313" key="4">
    <source>
        <dbReference type="Proteomes" id="UP000703269"/>
    </source>
</evidence>
<feature type="compositionally biased region" description="Low complexity" evidence="1">
    <location>
        <begin position="1"/>
        <end position="20"/>
    </location>
</feature>
<dbReference type="PROSITE" id="PS50033">
    <property type="entry name" value="UBX"/>
    <property type="match status" value="1"/>
</dbReference>
<reference evidence="3 4" key="1">
    <citation type="submission" date="2021-08" db="EMBL/GenBank/DDBJ databases">
        <title>Draft Genome Sequence of Phanerochaete sordida strain YK-624.</title>
        <authorList>
            <person name="Mori T."/>
            <person name="Dohra H."/>
            <person name="Suzuki T."/>
            <person name="Kawagishi H."/>
            <person name="Hirai H."/>
        </authorList>
    </citation>
    <scope>NUCLEOTIDE SEQUENCE [LARGE SCALE GENOMIC DNA]</scope>
    <source>
        <strain evidence="3 4">YK-624</strain>
    </source>
</reference>
<feature type="domain" description="UBX" evidence="2">
    <location>
        <begin position="86"/>
        <end position="169"/>
    </location>
</feature>
<evidence type="ECO:0000313" key="3">
    <source>
        <dbReference type="EMBL" id="GJE85667.1"/>
    </source>
</evidence>
<dbReference type="Proteomes" id="UP000703269">
    <property type="component" value="Unassembled WGS sequence"/>
</dbReference>
<comment type="caution">
    <text evidence="3">The sequence shown here is derived from an EMBL/GenBank/DDBJ whole genome shotgun (WGS) entry which is preliminary data.</text>
</comment>
<evidence type="ECO:0000256" key="1">
    <source>
        <dbReference type="SAM" id="MobiDB-lite"/>
    </source>
</evidence>
<name>A0A9P3G038_9APHY</name>
<evidence type="ECO:0000259" key="2">
    <source>
        <dbReference type="PROSITE" id="PS50033"/>
    </source>
</evidence>
<dbReference type="GO" id="GO:0006886">
    <property type="term" value="P:intracellular protein transport"/>
    <property type="evidence" value="ECO:0007669"/>
    <property type="project" value="TreeGrafter"/>
</dbReference>
<dbReference type="InterPro" id="IPR001012">
    <property type="entry name" value="UBX_dom"/>
</dbReference>
<dbReference type="InterPro" id="IPR029071">
    <property type="entry name" value="Ubiquitin-like_domsf"/>
</dbReference>
<dbReference type="Pfam" id="PF00789">
    <property type="entry name" value="UBX"/>
    <property type="match status" value="1"/>
</dbReference>
<dbReference type="PANTHER" id="PTHR46467">
    <property type="entry name" value="TETHER CONTAINING UBX DOMAIN FOR GLUT4"/>
    <property type="match status" value="1"/>
</dbReference>
<proteinExistence type="predicted"/>
<feature type="region of interest" description="Disordered" evidence="1">
    <location>
        <begin position="191"/>
        <end position="236"/>
    </location>
</feature>
<dbReference type="GO" id="GO:0005737">
    <property type="term" value="C:cytoplasm"/>
    <property type="evidence" value="ECO:0007669"/>
    <property type="project" value="TreeGrafter"/>
</dbReference>
<organism evidence="3 4">
    <name type="scientific">Phanerochaete sordida</name>
    <dbReference type="NCBI Taxonomy" id="48140"/>
    <lineage>
        <taxon>Eukaryota</taxon>
        <taxon>Fungi</taxon>
        <taxon>Dikarya</taxon>
        <taxon>Basidiomycota</taxon>
        <taxon>Agaricomycotina</taxon>
        <taxon>Agaricomycetes</taxon>
        <taxon>Polyporales</taxon>
        <taxon>Phanerochaetaceae</taxon>
        <taxon>Phanerochaete</taxon>
    </lineage>
</organism>
<dbReference type="SMART" id="SM00166">
    <property type="entry name" value="UBX"/>
    <property type="match status" value="1"/>
</dbReference>
<dbReference type="SUPFAM" id="SSF54236">
    <property type="entry name" value="Ubiquitin-like"/>
    <property type="match status" value="1"/>
</dbReference>
<keyword evidence="4" id="KW-1185">Reference proteome</keyword>
<protein>
    <submittedName>
        <fullName evidence="3">Ubiquitin regulatory domain X-containing protein</fullName>
    </submittedName>
</protein>